<gene>
    <name evidence="2" type="ORF">OIT44_06325</name>
</gene>
<comment type="caution">
    <text evidence="2">The sequence shown here is derived from an EMBL/GenBank/DDBJ whole genome shotgun (WGS) entry which is preliminary data.</text>
</comment>
<dbReference type="PANTHER" id="PTHR34297:SF1">
    <property type="entry name" value="ASP23_GLS24 FAMILY ENVELOPE STRESS RESPONSE PROTEIN"/>
    <property type="match status" value="1"/>
</dbReference>
<evidence type="ECO:0000313" key="2">
    <source>
        <dbReference type="EMBL" id="MCW0953673.1"/>
    </source>
</evidence>
<dbReference type="InterPro" id="IPR005531">
    <property type="entry name" value="Asp23"/>
</dbReference>
<dbReference type="EMBL" id="JAOZFE010000007">
    <property type="protein sequence ID" value="MCW0953673.1"/>
    <property type="molecule type" value="Genomic_DNA"/>
</dbReference>
<organism evidence="2 3">
    <name type="scientific">Weissella ceti</name>
    <dbReference type="NCBI Taxonomy" id="759620"/>
    <lineage>
        <taxon>Bacteria</taxon>
        <taxon>Bacillati</taxon>
        <taxon>Bacillota</taxon>
        <taxon>Bacilli</taxon>
        <taxon>Lactobacillales</taxon>
        <taxon>Lactobacillaceae</taxon>
        <taxon>Weissella</taxon>
    </lineage>
</organism>
<comment type="similarity">
    <text evidence="1">Belongs to the asp23 family.</text>
</comment>
<sequence length="144" mass="15537">MAEETIVLHQVDETNGSTQVNVRVIDIIASLAAQEVDGVASLRGSMSERAQEAFGRRIQGKGVELTQTEDGLVIDVYVLLKYGVNVPKVAQAIQERVQTQISAMTEVDVATVNVHVEGMVSSKTAALIDPNNLFGEAVEEEIED</sequence>
<accession>A0ABT3E5I1</accession>
<evidence type="ECO:0000256" key="1">
    <source>
        <dbReference type="ARBA" id="ARBA00005721"/>
    </source>
</evidence>
<proteinExistence type="inferred from homology"/>
<reference evidence="2 3" key="1">
    <citation type="submission" date="2022-10" db="EMBL/GenBank/DDBJ databases">
        <title>Weissella fermenti sp. nov., isolated from fermented cabbage.</title>
        <authorList>
            <person name="Lee J.K."/>
            <person name="Baek J.H."/>
            <person name="Choi D.G."/>
            <person name="Kim J.M."/>
            <person name="Jeon C.O."/>
        </authorList>
    </citation>
    <scope>NUCLEOTIDE SEQUENCE [LARGE SCALE GENOMIC DNA]</scope>
    <source>
        <strain evidence="2 3">KACC 18534</strain>
    </source>
</reference>
<dbReference type="PANTHER" id="PTHR34297">
    <property type="entry name" value="HYPOTHETICAL CYTOSOLIC PROTEIN-RELATED"/>
    <property type="match status" value="1"/>
</dbReference>
<dbReference type="Proteomes" id="UP001526225">
    <property type="component" value="Unassembled WGS sequence"/>
</dbReference>
<evidence type="ECO:0000313" key="3">
    <source>
        <dbReference type="Proteomes" id="UP001526225"/>
    </source>
</evidence>
<dbReference type="Pfam" id="PF03780">
    <property type="entry name" value="Asp23"/>
    <property type="match status" value="1"/>
</dbReference>
<name>A0ABT3E5I1_9LACO</name>
<keyword evidence="3" id="KW-1185">Reference proteome</keyword>
<protein>
    <submittedName>
        <fullName evidence="2">Asp23/Gls24 family envelope stress response protein</fullName>
    </submittedName>
</protein>
<dbReference type="RefSeq" id="WP_213409154.1">
    <property type="nucleotide sequence ID" value="NZ_CP074441.1"/>
</dbReference>